<evidence type="ECO:0000313" key="3">
    <source>
        <dbReference type="Proteomes" id="UP001181622"/>
    </source>
</evidence>
<sequence length="606" mass="64186">MATTTPLNVRPKPRDYSKKRKIGILKKNSIVIVEDLRIALNEKKVPQIWIRVSVDKGAITKPALTSTSSPTVPPEETAPSAPVDDAPEATLDPVAKKILGCYKAQVAGDKTTTIRRLFECSGRWVTPRALLACSMGANCAKTVLGDTIDGRAIVEAQLAANMDGLKKAPLTIDSELKLSPAQIPRLPDAAEINACRGASASTSDFSECIAGSLSKKYDQLFQCFTRLTDGEQNDCLQKQVNNADFTRLMDCLAGGKPTTSKITVCVTDAKLRDEIETARSCVEGKTGQAARSCLLVKLPPQQREIATCLEKLSESEDPSACMDTLSPEIKKFRAVAACRKFTDKLELAKCVAPHVSTDVAKIAACAGEKDKVALAACVLGDSKELQAAQRIQRCLAGGRTATAMLVNCTDGVLDDKSRTAIACVAEAGTDRVKLANCAAGAVLPKDAARVVSCAANSTGPTSFALCAAGPAMNEEWRIAAECAVQSGGNPVGFAGCTAGRLTVREFTKCFTGEIGKDCFGPNNTIVKGLNDAFNDITKGPGRNNEIVKLIGAVENITGGSNSVINNPSQIWGGDNSVFNNPGQIFGGSGSVFNDPGQVVDPRRWRW</sequence>
<protein>
    <recommendedName>
        <fullName evidence="4">Cysteine rich repeat</fullName>
    </recommendedName>
</protein>
<name>A0ABU1DEA0_9HYPH</name>
<accession>A0ABU1DEA0</accession>
<dbReference type="EMBL" id="JADBEO010000012">
    <property type="protein sequence ID" value="MDR4306435.1"/>
    <property type="molecule type" value="Genomic_DNA"/>
</dbReference>
<reference evidence="2" key="1">
    <citation type="submission" date="2020-10" db="EMBL/GenBank/DDBJ databases">
        <authorList>
            <person name="Abbas A."/>
            <person name="Razzaq R."/>
            <person name="Waqas M."/>
            <person name="Abbas N."/>
            <person name="Nielsen T.K."/>
            <person name="Hansen L.H."/>
            <person name="Hussain S."/>
            <person name="Shahid M."/>
        </authorList>
    </citation>
    <scope>NUCLEOTIDE SEQUENCE</scope>
    <source>
        <strain evidence="2">S14</strain>
    </source>
</reference>
<dbReference type="Proteomes" id="UP001181622">
    <property type="component" value="Unassembled WGS sequence"/>
</dbReference>
<keyword evidence="3" id="KW-1185">Reference proteome</keyword>
<organism evidence="2 3">
    <name type="scientific">Chelatococcus sambhunathii</name>
    <dbReference type="NCBI Taxonomy" id="363953"/>
    <lineage>
        <taxon>Bacteria</taxon>
        <taxon>Pseudomonadati</taxon>
        <taxon>Pseudomonadota</taxon>
        <taxon>Alphaproteobacteria</taxon>
        <taxon>Hyphomicrobiales</taxon>
        <taxon>Chelatococcaceae</taxon>
        <taxon>Chelatococcus</taxon>
    </lineage>
</organism>
<evidence type="ECO:0008006" key="4">
    <source>
        <dbReference type="Google" id="ProtNLM"/>
    </source>
</evidence>
<dbReference type="RefSeq" id="WP_309390331.1">
    <property type="nucleotide sequence ID" value="NZ_JADBEO010000012.1"/>
</dbReference>
<evidence type="ECO:0000313" key="2">
    <source>
        <dbReference type="EMBL" id="MDR4306435.1"/>
    </source>
</evidence>
<feature type="region of interest" description="Disordered" evidence="1">
    <location>
        <begin position="62"/>
        <end position="88"/>
    </location>
</feature>
<gene>
    <name evidence="2" type="ORF">IHQ68_07370</name>
</gene>
<proteinExistence type="predicted"/>
<evidence type="ECO:0000256" key="1">
    <source>
        <dbReference type="SAM" id="MobiDB-lite"/>
    </source>
</evidence>
<comment type="caution">
    <text evidence="2">The sequence shown here is derived from an EMBL/GenBank/DDBJ whole genome shotgun (WGS) entry which is preliminary data.</text>
</comment>